<gene>
    <name evidence="11" type="ORF">CVS30_07465</name>
</gene>
<dbReference type="NCBIfam" id="TIGR01726">
    <property type="entry name" value="HEQRo_perm_3TM"/>
    <property type="match status" value="1"/>
</dbReference>
<dbReference type="GO" id="GO:0022857">
    <property type="term" value="F:transmembrane transporter activity"/>
    <property type="evidence" value="ECO:0007669"/>
    <property type="project" value="InterPro"/>
</dbReference>
<keyword evidence="6" id="KW-0029">Amino-acid transport</keyword>
<dbReference type="SUPFAM" id="SSF161098">
    <property type="entry name" value="MetI-like"/>
    <property type="match status" value="1"/>
</dbReference>
<comment type="caution">
    <text evidence="11">The sequence shown here is derived from an EMBL/GenBank/DDBJ whole genome shotgun (WGS) entry which is preliminary data.</text>
</comment>
<evidence type="ECO:0000256" key="1">
    <source>
        <dbReference type="ARBA" id="ARBA00004651"/>
    </source>
</evidence>
<feature type="transmembrane region" description="Helical" evidence="9">
    <location>
        <begin position="83"/>
        <end position="100"/>
    </location>
</feature>
<dbReference type="InterPro" id="IPR000515">
    <property type="entry name" value="MetI-like"/>
</dbReference>
<evidence type="ECO:0000313" key="11">
    <source>
        <dbReference type="EMBL" id="PYI39134.1"/>
    </source>
</evidence>
<evidence type="ECO:0000256" key="8">
    <source>
        <dbReference type="ARBA" id="ARBA00023136"/>
    </source>
</evidence>
<evidence type="ECO:0000256" key="6">
    <source>
        <dbReference type="ARBA" id="ARBA00022970"/>
    </source>
</evidence>
<feature type="transmembrane region" description="Helical" evidence="9">
    <location>
        <begin position="151"/>
        <end position="175"/>
    </location>
</feature>
<keyword evidence="8 9" id="KW-0472">Membrane</keyword>
<comment type="similarity">
    <text evidence="2">Belongs to the binding-protein-dependent transport system permease family. HisMQ subfamily.</text>
</comment>
<keyword evidence="5 9" id="KW-0812">Transmembrane</keyword>
<feature type="transmembrane region" description="Helical" evidence="9">
    <location>
        <begin position="53"/>
        <end position="77"/>
    </location>
</feature>
<dbReference type="PROSITE" id="PS50928">
    <property type="entry name" value="ABC_TM1"/>
    <property type="match status" value="1"/>
</dbReference>
<dbReference type="GO" id="GO:0043190">
    <property type="term" value="C:ATP-binding cassette (ABC) transporter complex"/>
    <property type="evidence" value="ECO:0007669"/>
    <property type="project" value="InterPro"/>
</dbReference>
<evidence type="ECO:0000256" key="2">
    <source>
        <dbReference type="ARBA" id="ARBA00010072"/>
    </source>
</evidence>
<organism evidence="11 12">
    <name type="scientific">Arthrobacter psychrolactophilus</name>
    <dbReference type="NCBI Taxonomy" id="92442"/>
    <lineage>
        <taxon>Bacteria</taxon>
        <taxon>Bacillati</taxon>
        <taxon>Actinomycetota</taxon>
        <taxon>Actinomycetes</taxon>
        <taxon>Micrococcales</taxon>
        <taxon>Micrococcaceae</taxon>
        <taxon>Arthrobacter</taxon>
    </lineage>
</organism>
<dbReference type="Proteomes" id="UP000247980">
    <property type="component" value="Unassembled WGS sequence"/>
</dbReference>
<sequence length="215" mass="22738">MNAIIENIDVLLSGFLTTLGLSALAGFTSFFGGLILAGFAISNNPTLRKISMLYVALMQNIPAAAHLFFMIFILPVLGLKAPFFVLAIIGVTIYFSAYYCQAVRSGVNAIGRGQLEASRALGLKNMQTMRLVVLPQGLRNSVPPLINTTIALIKVTAIAGVFGVTELFGTMLQLINVNDSAVIALMLVTGIGYSLITIPAALAAAAVERKVAFNS</sequence>
<dbReference type="Pfam" id="PF00528">
    <property type="entry name" value="BPD_transp_1"/>
    <property type="match status" value="1"/>
</dbReference>
<keyword evidence="12" id="KW-1185">Reference proteome</keyword>
<reference evidence="11 12" key="1">
    <citation type="submission" date="2018-05" db="EMBL/GenBank/DDBJ databases">
        <title>Genetic diversity of glacier-inhabiting Cryobacterium bacteria in China and description of Cryobacterium mengkeensis sp. nov. and Arthrobacter glacialis sp. nov.</title>
        <authorList>
            <person name="Liu Q."/>
            <person name="Xin Y.-H."/>
        </authorList>
    </citation>
    <scope>NUCLEOTIDE SEQUENCE [LARGE SCALE GENOMIC DNA]</scope>
    <source>
        <strain evidence="11 12">B7</strain>
    </source>
</reference>
<protein>
    <submittedName>
        <fullName evidence="11">Amino acid ABC transporter permease</fullName>
    </submittedName>
</protein>
<evidence type="ECO:0000256" key="3">
    <source>
        <dbReference type="ARBA" id="ARBA00022448"/>
    </source>
</evidence>
<dbReference type="Gene3D" id="1.10.3720.10">
    <property type="entry name" value="MetI-like"/>
    <property type="match status" value="1"/>
</dbReference>
<feature type="transmembrane region" description="Helical" evidence="9">
    <location>
        <begin position="181"/>
        <end position="207"/>
    </location>
</feature>
<dbReference type="PANTHER" id="PTHR30614:SF37">
    <property type="entry name" value="AMINO-ACID ABC TRANSPORTER PERMEASE PROTEIN YHDX-RELATED"/>
    <property type="match status" value="1"/>
</dbReference>
<accession>A0A2V5IXV5</accession>
<keyword evidence="3 9" id="KW-0813">Transport</keyword>
<feature type="transmembrane region" description="Helical" evidence="9">
    <location>
        <begin position="20"/>
        <end position="41"/>
    </location>
</feature>
<proteinExistence type="inferred from homology"/>
<dbReference type="InterPro" id="IPR035906">
    <property type="entry name" value="MetI-like_sf"/>
</dbReference>
<dbReference type="OrthoDB" id="3181282at2"/>
<evidence type="ECO:0000256" key="9">
    <source>
        <dbReference type="RuleBase" id="RU363032"/>
    </source>
</evidence>
<dbReference type="CDD" id="cd06261">
    <property type="entry name" value="TM_PBP2"/>
    <property type="match status" value="1"/>
</dbReference>
<comment type="subcellular location">
    <subcellularLocation>
        <location evidence="1 9">Cell membrane</location>
        <topology evidence="1 9">Multi-pass membrane protein</topology>
    </subcellularLocation>
</comment>
<keyword evidence="7 9" id="KW-1133">Transmembrane helix</keyword>
<evidence type="ECO:0000256" key="4">
    <source>
        <dbReference type="ARBA" id="ARBA00022475"/>
    </source>
</evidence>
<evidence type="ECO:0000313" key="12">
    <source>
        <dbReference type="Proteomes" id="UP000247980"/>
    </source>
</evidence>
<dbReference type="AlphaFoldDB" id="A0A2V5IXV5"/>
<dbReference type="GO" id="GO:0006865">
    <property type="term" value="P:amino acid transport"/>
    <property type="evidence" value="ECO:0007669"/>
    <property type="project" value="UniProtKB-KW"/>
</dbReference>
<feature type="domain" description="ABC transmembrane type-1" evidence="10">
    <location>
        <begin position="15"/>
        <end position="204"/>
    </location>
</feature>
<dbReference type="InterPro" id="IPR010065">
    <property type="entry name" value="AA_ABC_transptr_permease_3TM"/>
</dbReference>
<name>A0A2V5IXV5_9MICC</name>
<dbReference type="EMBL" id="QJVC01000004">
    <property type="protein sequence ID" value="PYI39134.1"/>
    <property type="molecule type" value="Genomic_DNA"/>
</dbReference>
<keyword evidence="4" id="KW-1003">Cell membrane</keyword>
<dbReference type="InterPro" id="IPR043429">
    <property type="entry name" value="ArtM/GltK/GlnP/TcyL/YhdX-like"/>
</dbReference>
<dbReference type="PANTHER" id="PTHR30614">
    <property type="entry name" value="MEMBRANE COMPONENT OF AMINO ACID ABC TRANSPORTER"/>
    <property type="match status" value="1"/>
</dbReference>
<evidence type="ECO:0000256" key="5">
    <source>
        <dbReference type="ARBA" id="ARBA00022692"/>
    </source>
</evidence>
<evidence type="ECO:0000259" key="10">
    <source>
        <dbReference type="PROSITE" id="PS50928"/>
    </source>
</evidence>
<evidence type="ECO:0000256" key="7">
    <source>
        <dbReference type="ARBA" id="ARBA00022989"/>
    </source>
</evidence>
<dbReference type="RefSeq" id="WP_110484698.1">
    <property type="nucleotide sequence ID" value="NZ_QJVC01000004.1"/>
</dbReference>